<evidence type="ECO:0000313" key="1">
    <source>
        <dbReference type="EMBL" id="KAL2320154.1"/>
    </source>
</evidence>
<dbReference type="EMBL" id="JBGMDY010000010">
    <property type="protein sequence ID" value="KAL2320154.1"/>
    <property type="molecule type" value="Genomic_DNA"/>
</dbReference>
<gene>
    <name evidence="1" type="ORF">Fmac_029123</name>
</gene>
<name>A0ABD1L9F8_9FABA</name>
<protein>
    <submittedName>
        <fullName evidence="1">Uncharacterized protein</fullName>
    </submittedName>
</protein>
<keyword evidence="2" id="KW-1185">Reference proteome</keyword>
<evidence type="ECO:0000313" key="2">
    <source>
        <dbReference type="Proteomes" id="UP001603857"/>
    </source>
</evidence>
<reference evidence="1 2" key="1">
    <citation type="submission" date="2024-08" db="EMBL/GenBank/DDBJ databases">
        <title>Insights into the chromosomal genome structure of Flemingia macrophylla.</title>
        <authorList>
            <person name="Ding Y."/>
            <person name="Zhao Y."/>
            <person name="Bi W."/>
            <person name="Wu M."/>
            <person name="Zhao G."/>
            <person name="Gong Y."/>
            <person name="Li W."/>
            <person name="Zhang P."/>
        </authorList>
    </citation>
    <scope>NUCLEOTIDE SEQUENCE [LARGE SCALE GENOMIC DNA]</scope>
    <source>
        <strain evidence="1">DYQJB</strain>
        <tissue evidence="1">Leaf</tissue>
    </source>
</reference>
<accession>A0ABD1L9F8</accession>
<dbReference type="AlphaFoldDB" id="A0ABD1L9F8"/>
<organism evidence="1 2">
    <name type="scientific">Flemingia macrophylla</name>
    <dbReference type="NCBI Taxonomy" id="520843"/>
    <lineage>
        <taxon>Eukaryota</taxon>
        <taxon>Viridiplantae</taxon>
        <taxon>Streptophyta</taxon>
        <taxon>Embryophyta</taxon>
        <taxon>Tracheophyta</taxon>
        <taxon>Spermatophyta</taxon>
        <taxon>Magnoliopsida</taxon>
        <taxon>eudicotyledons</taxon>
        <taxon>Gunneridae</taxon>
        <taxon>Pentapetalae</taxon>
        <taxon>rosids</taxon>
        <taxon>fabids</taxon>
        <taxon>Fabales</taxon>
        <taxon>Fabaceae</taxon>
        <taxon>Papilionoideae</taxon>
        <taxon>50 kb inversion clade</taxon>
        <taxon>NPAAA clade</taxon>
        <taxon>indigoferoid/millettioid clade</taxon>
        <taxon>Phaseoleae</taxon>
        <taxon>Flemingia</taxon>
    </lineage>
</organism>
<proteinExistence type="predicted"/>
<comment type="caution">
    <text evidence="1">The sequence shown here is derived from an EMBL/GenBank/DDBJ whole genome shotgun (WGS) entry which is preliminary data.</text>
</comment>
<dbReference type="Proteomes" id="UP001603857">
    <property type="component" value="Unassembled WGS sequence"/>
</dbReference>
<sequence length="61" mass="7088">MMVNEDLISTMDVLWSEPMQLVQLIIPIEAAHCSISYIDDLNLFQFKDGQAQKEFKEEGKR</sequence>